<proteinExistence type="predicted"/>
<keyword evidence="4" id="KW-1185">Reference proteome</keyword>
<feature type="transmembrane region" description="Helical" evidence="2">
    <location>
        <begin position="82"/>
        <end position="100"/>
    </location>
</feature>
<organism evidence="3 4">
    <name type="scientific">Dunaliella salina</name>
    <name type="common">Green alga</name>
    <name type="synonym">Protococcus salinus</name>
    <dbReference type="NCBI Taxonomy" id="3046"/>
    <lineage>
        <taxon>Eukaryota</taxon>
        <taxon>Viridiplantae</taxon>
        <taxon>Chlorophyta</taxon>
        <taxon>core chlorophytes</taxon>
        <taxon>Chlorophyceae</taxon>
        <taxon>CS clade</taxon>
        <taxon>Chlamydomonadales</taxon>
        <taxon>Dunaliellaceae</taxon>
        <taxon>Dunaliella</taxon>
    </lineage>
</organism>
<evidence type="ECO:0000313" key="3">
    <source>
        <dbReference type="EMBL" id="KAF5831501.1"/>
    </source>
</evidence>
<feature type="region of interest" description="Disordered" evidence="1">
    <location>
        <begin position="209"/>
        <end position="241"/>
    </location>
</feature>
<feature type="transmembrane region" description="Helical" evidence="2">
    <location>
        <begin position="107"/>
        <end position="125"/>
    </location>
</feature>
<keyword evidence="2" id="KW-0472">Membrane</keyword>
<feature type="transmembrane region" description="Helical" evidence="2">
    <location>
        <begin position="131"/>
        <end position="151"/>
    </location>
</feature>
<gene>
    <name evidence="3" type="ORF">DUNSADRAFT_13032</name>
</gene>
<sequence length="280" mass="30246">MLLFLRDIEGTPLRLHVYAMILLAVCLSLLTSDKAPLSAPAASTWARRIAVLFSVMQSVVTAHVAFGVNVNGGKLEMMVCSRWLDMATNMIVAVPCLALADMSVKSWLALACMSIFVSTPFYISVQGYSLPMAVFKAAVVQGLILIAYSCIERPKCAAYARLYSCTSVRMQGEAADANWRAQNKCASLGKKPPPSSSSFIISPELSPSLVGADPEASAHSKQPSPVDSRGKLPPVENMKGRKYRSMLRRTTVSVKLHSNFGPEVVHDGMAKQLSDAMMTA</sequence>
<dbReference type="EMBL" id="MU069943">
    <property type="protein sequence ID" value="KAF5831501.1"/>
    <property type="molecule type" value="Genomic_DNA"/>
</dbReference>
<evidence type="ECO:0000313" key="4">
    <source>
        <dbReference type="Proteomes" id="UP000815325"/>
    </source>
</evidence>
<keyword evidence="2" id="KW-0812">Transmembrane</keyword>
<feature type="transmembrane region" description="Helical" evidence="2">
    <location>
        <begin position="50"/>
        <end position="70"/>
    </location>
</feature>
<name>A0ABQ7GA67_DUNSA</name>
<keyword evidence="2" id="KW-1133">Transmembrane helix</keyword>
<evidence type="ECO:0000256" key="2">
    <source>
        <dbReference type="SAM" id="Phobius"/>
    </source>
</evidence>
<reference evidence="3" key="1">
    <citation type="submission" date="2017-08" db="EMBL/GenBank/DDBJ databases">
        <authorList>
            <person name="Polle J.E."/>
            <person name="Barry K."/>
            <person name="Cushman J."/>
            <person name="Schmutz J."/>
            <person name="Tran D."/>
            <person name="Hathwaick L.T."/>
            <person name="Yim W.C."/>
            <person name="Jenkins J."/>
            <person name="Mckie-Krisberg Z.M."/>
            <person name="Prochnik S."/>
            <person name="Lindquist E."/>
            <person name="Dockter R.B."/>
            <person name="Adam C."/>
            <person name="Molina H."/>
            <person name="Bunkerborg J."/>
            <person name="Jin E."/>
            <person name="Buchheim M."/>
            <person name="Magnuson J."/>
        </authorList>
    </citation>
    <scope>NUCLEOTIDE SEQUENCE</scope>
    <source>
        <strain evidence="3">CCAP 19/18</strain>
    </source>
</reference>
<feature type="transmembrane region" description="Helical" evidence="2">
    <location>
        <begin position="12"/>
        <end position="30"/>
    </location>
</feature>
<dbReference type="Proteomes" id="UP000815325">
    <property type="component" value="Unassembled WGS sequence"/>
</dbReference>
<evidence type="ECO:0000256" key="1">
    <source>
        <dbReference type="SAM" id="MobiDB-lite"/>
    </source>
</evidence>
<comment type="caution">
    <text evidence="3">The sequence shown here is derived from an EMBL/GenBank/DDBJ whole genome shotgun (WGS) entry which is preliminary data.</text>
</comment>
<protein>
    <submittedName>
        <fullName evidence="3">Uncharacterized protein</fullName>
    </submittedName>
</protein>
<accession>A0ABQ7GA67</accession>